<comment type="cofactor">
    <cofactor evidence="1 12">
        <name>pyridoxal 5'-phosphate</name>
        <dbReference type="ChEBI" id="CHEBI:597326"/>
    </cofactor>
</comment>
<evidence type="ECO:0000256" key="8">
    <source>
        <dbReference type="ARBA" id="ARBA00022898"/>
    </source>
</evidence>
<evidence type="ECO:0000256" key="11">
    <source>
        <dbReference type="ARBA" id="ARBA00047715"/>
    </source>
</evidence>
<dbReference type="InterPro" id="IPR001917">
    <property type="entry name" value="Aminotrans_II_pyridoxalP_BS"/>
</dbReference>
<evidence type="ECO:0000256" key="4">
    <source>
        <dbReference type="ARBA" id="ARBA00011738"/>
    </source>
</evidence>
<proteinExistence type="inferred from homology"/>
<evidence type="ECO:0000256" key="3">
    <source>
        <dbReference type="ARBA" id="ARBA00010008"/>
    </source>
</evidence>
<evidence type="ECO:0000256" key="6">
    <source>
        <dbReference type="ARBA" id="ARBA00022679"/>
    </source>
</evidence>
<name>A0A212IUQ3_9BACT</name>
<dbReference type="InterPro" id="IPR015421">
    <property type="entry name" value="PyrdxlP-dep_Trfase_major"/>
</dbReference>
<organism evidence="14">
    <name type="scientific">uncultured Desulfovibrio sp</name>
    <dbReference type="NCBI Taxonomy" id="167968"/>
    <lineage>
        <taxon>Bacteria</taxon>
        <taxon>Pseudomonadati</taxon>
        <taxon>Thermodesulfobacteriota</taxon>
        <taxon>Desulfovibrionia</taxon>
        <taxon>Desulfovibrionales</taxon>
        <taxon>Desulfovibrionaceae</taxon>
        <taxon>Desulfovibrio</taxon>
        <taxon>environmental samples</taxon>
    </lineage>
</organism>
<dbReference type="PANTHER" id="PTHR13693:SF100">
    <property type="entry name" value="8-AMINO-7-OXONONANOATE SYNTHASE"/>
    <property type="match status" value="1"/>
</dbReference>
<dbReference type="Gene3D" id="3.40.640.10">
    <property type="entry name" value="Type I PLP-dependent aspartate aminotransferase-like (Major domain)"/>
    <property type="match status" value="1"/>
</dbReference>
<dbReference type="EC" id="2.3.1.47" evidence="5"/>
<dbReference type="InterPro" id="IPR050087">
    <property type="entry name" value="AON_synthase_class-II"/>
</dbReference>
<evidence type="ECO:0000313" key="14">
    <source>
        <dbReference type="EMBL" id="SBV90941.1"/>
    </source>
</evidence>
<evidence type="ECO:0000256" key="1">
    <source>
        <dbReference type="ARBA" id="ARBA00001933"/>
    </source>
</evidence>
<comment type="subunit">
    <text evidence="4">Homodimer.</text>
</comment>
<evidence type="ECO:0000256" key="12">
    <source>
        <dbReference type="RuleBase" id="RU003693"/>
    </source>
</evidence>
<evidence type="ECO:0000256" key="7">
    <source>
        <dbReference type="ARBA" id="ARBA00022756"/>
    </source>
</evidence>
<reference evidence="14" key="1">
    <citation type="submission" date="2016-04" db="EMBL/GenBank/DDBJ databases">
        <authorList>
            <person name="Evans L.H."/>
            <person name="Alamgir A."/>
            <person name="Owens N."/>
            <person name="Weber N.D."/>
            <person name="Virtaneva K."/>
            <person name="Barbian K."/>
            <person name="Babar A."/>
            <person name="Rosenke K."/>
        </authorList>
    </citation>
    <scope>NUCLEOTIDE SEQUENCE</scope>
    <source>
        <strain evidence="14">92-2</strain>
    </source>
</reference>
<keyword evidence="6 14" id="KW-0808">Transferase</keyword>
<dbReference type="Gene3D" id="3.90.1150.10">
    <property type="entry name" value="Aspartate Aminotransferase, domain 1"/>
    <property type="match status" value="1"/>
</dbReference>
<dbReference type="GO" id="GO:0030170">
    <property type="term" value="F:pyridoxal phosphate binding"/>
    <property type="evidence" value="ECO:0007669"/>
    <property type="project" value="InterPro"/>
</dbReference>
<dbReference type="PANTHER" id="PTHR13693">
    <property type="entry name" value="CLASS II AMINOTRANSFERASE/8-AMINO-7-OXONONANOATE SYNTHASE"/>
    <property type="match status" value="1"/>
</dbReference>
<dbReference type="EMBL" id="FLUP01000001">
    <property type="protein sequence ID" value="SBV90941.1"/>
    <property type="molecule type" value="Genomic_DNA"/>
</dbReference>
<keyword evidence="14" id="KW-0012">Acyltransferase</keyword>
<dbReference type="SUPFAM" id="SSF53383">
    <property type="entry name" value="PLP-dependent transferases"/>
    <property type="match status" value="1"/>
</dbReference>
<dbReference type="GO" id="GO:0008710">
    <property type="term" value="F:8-amino-7-oxononanoate synthase activity"/>
    <property type="evidence" value="ECO:0007669"/>
    <property type="project" value="UniProtKB-EC"/>
</dbReference>
<evidence type="ECO:0000256" key="10">
    <source>
        <dbReference type="ARBA" id="ARBA00033381"/>
    </source>
</evidence>
<comment type="similarity">
    <text evidence="3">Belongs to the class-II pyridoxal-phosphate-dependent aminotransferase family. BioF subfamily.</text>
</comment>
<feature type="domain" description="Aminotransferase class I/classII large" evidence="13">
    <location>
        <begin position="95"/>
        <end position="438"/>
    </location>
</feature>
<sequence>MIDLPPFAGDDIQLWERLLFCRAAFLADACAASFNAFCMPLIRGWPLAARREMPNGQRMMQYTQWLDEKKQNGSLRALRNIDAVRREKEQAGAPFINLSSNDYLSLGDDADLRKEFWSQQDASTLRMSACSSRLLTGTCDQQEAFERELATAYGAEAALVFGSGYHANQGILPAVCTSRTLILADKLVHASLIDGIRMSEGKCIRFRHNDYAQLEMLVEKHVADYENIIIVTESIFSMDGDACDLPRLVALKKANPTVQLYVDEAHAVGVRGAKGLGCCEEQGCAADIDFLVGTMGKAWASLGAYVICSSALREYLVNTVRPFIFTTALPPVNIAWSRFVLAKFASAEVAARREHLAGLAGMLHAFTDGLGQSVRSTSQIVPVITGENQRTLAIAGHLQREGFYIMGIRPPTVPAGSSRLRISLTAGTAREEVESLIALLNRLLHEY</sequence>
<evidence type="ECO:0000256" key="5">
    <source>
        <dbReference type="ARBA" id="ARBA00013187"/>
    </source>
</evidence>
<dbReference type="InterPro" id="IPR004839">
    <property type="entry name" value="Aminotransferase_I/II_large"/>
</dbReference>
<dbReference type="AlphaFoldDB" id="A0A212IUQ3"/>
<dbReference type="Pfam" id="PF00155">
    <property type="entry name" value="Aminotran_1_2"/>
    <property type="match status" value="1"/>
</dbReference>
<evidence type="ECO:0000259" key="13">
    <source>
        <dbReference type="Pfam" id="PF00155"/>
    </source>
</evidence>
<protein>
    <recommendedName>
        <fullName evidence="5">8-amino-7-oxononanoate synthase</fullName>
        <ecNumber evidence="5">2.3.1.47</ecNumber>
    </recommendedName>
    <alternativeName>
        <fullName evidence="9">7-keto-8-amino-pelargonic acid synthase</fullName>
    </alternativeName>
    <alternativeName>
        <fullName evidence="10">8-amino-7-ketopelargonate synthase</fullName>
    </alternativeName>
</protein>
<keyword evidence="7" id="KW-0093">Biotin biosynthesis</keyword>
<accession>A0A212IUQ3</accession>
<keyword evidence="8 12" id="KW-0663">Pyridoxal phosphate</keyword>
<dbReference type="InterPro" id="IPR015424">
    <property type="entry name" value="PyrdxlP-dep_Trfase"/>
</dbReference>
<comment type="pathway">
    <text evidence="2">Cofactor biosynthesis; biotin biosynthesis.</text>
</comment>
<dbReference type="PROSITE" id="PS00599">
    <property type="entry name" value="AA_TRANSFER_CLASS_2"/>
    <property type="match status" value="1"/>
</dbReference>
<gene>
    <name evidence="14" type="primary">bioF</name>
    <name evidence="14" type="ORF">KM92DES2_10065</name>
</gene>
<dbReference type="GO" id="GO:0009102">
    <property type="term" value="P:biotin biosynthetic process"/>
    <property type="evidence" value="ECO:0007669"/>
    <property type="project" value="UniProtKB-KW"/>
</dbReference>
<dbReference type="InterPro" id="IPR015422">
    <property type="entry name" value="PyrdxlP-dep_Trfase_small"/>
</dbReference>
<evidence type="ECO:0000256" key="9">
    <source>
        <dbReference type="ARBA" id="ARBA00032610"/>
    </source>
</evidence>
<evidence type="ECO:0000256" key="2">
    <source>
        <dbReference type="ARBA" id="ARBA00004746"/>
    </source>
</evidence>
<comment type="catalytic activity">
    <reaction evidence="11">
        <text>6-carboxyhexanoyl-[ACP] + L-alanine + H(+) = (8S)-8-amino-7-oxononanoate + holo-[ACP] + CO2</text>
        <dbReference type="Rhea" id="RHEA:42288"/>
        <dbReference type="Rhea" id="RHEA-COMP:9685"/>
        <dbReference type="Rhea" id="RHEA-COMP:9955"/>
        <dbReference type="ChEBI" id="CHEBI:15378"/>
        <dbReference type="ChEBI" id="CHEBI:16526"/>
        <dbReference type="ChEBI" id="CHEBI:57972"/>
        <dbReference type="ChEBI" id="CHEBI:64479"/>
        <dbReference type="ChEBI" id="CHEBI:78846"/>
        <dbReference type="ChEBI" id="CHEBI:149468"/>
        <dbReference type="EC" id="2.3.1.47"/>
    </reaction>
</comment>